<feature type="signal peptide" evidence="1">
    <location>
        <begin position="1"/>
        <end position="20"/>
    </location>
</feature>
<protein>
    <submittedName>
        <fullName evidence="2">Uncharacterized protein</fullName>
    </submittedName>
</protein>
<accession>E8T7S4</accession>
<dbReference type="STRING" id="765698.Mesci_3808"/>
<keyword evidence="1" id="KW-0732">Signal</keyword>
<evidence type="ECO:0000256" key="1">
    <source>
        <dbReference type="SAM" id="SignalP"/>
    </source>
</evidence>
<evidence type="ECO:0000313" key="2">
    <source>
        <dbReference type="EMBL" id="ADV12925.1"/>
    </source>
</evidence>
<dbReference type="AlphaFoldDB" id="E8T7S4"/>
<feature type="chain" id="PRO_5003231350" evidence="1">
    <location>
        <begin position="21"/>
        <end position="109"/>
    </location>
</feature>
<sequence precursor="true">MLRAFLVGLSLVTGMSAAYAADLTLECAVTRSRDDGTQRSYKLRYNITWDTRAVRIYQDNGTGWSFVRDIKLADANNDEIVLENTDTWYTAIDRSTGKIASIKTKQTGS</sequence>
<dbReference type="Proteomes" id="UP000007471">
    <property type="component" value="Chromosome"/>
</dbReference>
<evidence type="ECO:0000313" key="3">
    <source>
        <dbReference type="Proteomes" id="UP000007471"/>
    </source>
</evidence>
<reference evidence="3" key="1">
    <citation type="submission" date="2011-01" db="EMBL/GenBank/DDBJ databases">
        <title>Complete sequence of chromosome of Mesorhizobium ciceri bv. biserrulae WSM1271.</title>
        <authorList>
            <person name="Lucas S."/>
            <person name="Copeland A."/>
            <person name="Lapidus A."/>
            <person name="Cheng J.-F."/>
            <person name="Goodwin L."/>
            <person name="Pitluck S."/>
            <person name="Teshima H."/>
            <person name="Detter J.C."/>
            <person name="Han C."/>
            <person name="Tapia R."/>
            <person name="Land M."/>
            <person name="Hauser L."/>
            <person name="Kyrpides N."/>
            <person name="Ivanova N."/>
            <person name="Nandasena K."/>
            <person name="Reeve W.G."/>
            <person name="Howieson J.G."/>
            <person name="O'Hara G."/>
            <person name="Tiwari R.P."/>
            <person name="Woyke T."/>
        </authorList>
    </citation>
    <scope>NUCLEOTIDE SEQUENCE [LARGE SCALE GENOMIC DNA]</scope>
    <source>
        <strain evidence="3">HAMBI 2942 / LMG 23838 / WSM1271</strain>
    </source>
</reference>
<dbReference type="EMBL" id="CP002447">
    <property type="protein sequence ID" value="ADV12925.1"/>
    <property type="molecule type" value="Genomic_DNA"/>
</dbReference>
<organism evidence="2 3">
    <name type="scientific">Mesorhizobium ciceri biovar biserrulae (strain HAMBI 2942 / LMG 23838 / WSM1271)</name>
    <dbReference type="NCBI Taxonomy" id="765698"/>
    <lineage>
        <taxon>Bacteria</taxon>
        <taxon>Pseudomonadati</taxon>
        <taxon>Pseudomonadota</taxon>
        <taxon>Alphaproteobacteria</taxon>
        <taxon>Hyphomicrobiales</taxon>
        <taxon>Phyllobacteriaceae</taxon>
        <taxon>Mesorhizobium</taxon>
    </lineage>
</organism>
<gene>
    <name evidence="2" type="ordered locus">Mesci_3808</name>
</gene>
<name>E8T7S4_MESCW</name>
<dbReference type="KEGG" id="mci:Mesci_3808"/>
<proteinExistence type="predicted"/>
<dbReference type="HOGENOM" id="CLU_2180720_0_0_5"/>